<dbReference type="PANTHER" id="PTHR33653">
    <property type="entry name" value="RIBONUCLEASE VAPC2"/>
    <property type="match status" value="1"/>
</dbReference>
<keyword evidence="2" id="KW-1277">Toxin-antitoxin system</keyword>
<dbReference type="SUPFAM" id="SSF88723">
    <property type="entry name" value="PIN domain-like"/>
    <property type="match status" value="1"/>
</dbReference>
<evidence type="ECO:0000256" key="6">
    <source>
        <dbReference type="ARBA" id="ARBA00022842"/>
    </source>
</evidence>
<dbReference type="PANTHER" id="PTHR33653:SF1">
    <property type="entry name" value="RIBONUCLEASE VAPC2"/>
    <property type="match status" value="1"/>
</dbReference>
<name>A0A0G0PQ61_9BACT</name>
<dbReference type="InterPro" id="IPR050556">
    <property type="entry name" value="Type_II_TA_system_RNase"/>
</dbReference>
<evidence type="ECO:0000259" key="8">
    <source>
        <dbReference type="Pfam" id="PF01850"/>
    </source>
</evidence>
<keyword evidence="4" id="KW-0479">Metal-binding</keyword>
<sequence>MKKIQIDTNGYAAFKRNNPIALEILRTAEYIGISVVVIGELLGGFKGGNKEKKNMEELNKFLDSPRVYILQIDEETAEFYAKIYWGLKKKGNPIPSNDMWVAASTMRHGISLFTFDEHFHLIDGLILKNTTF</sequence>
<reference evidence="9 10" key="1">
    <citation type="journal article" date="2015" name="Nature">
        <title>rRNA introns, odd ribosomes, and small enigmatic genomes across a large radiation of phyla.</title>
        <authorList>
            <person name="Brown C.T."/>
            <person name="Hug L.A."/>
            <person name="Thomas B.C."/>
            <person name="Sharon I."/>
            <person name="Castelle C.J."/>
            <person name="Singh A."/>
            <person name="Wilkins M.J."/>
            <person name="Williams K.H."/>
            <person name="Banfield J.F."/>
        </authorList>
    </citation>
    <scope>NUCLEOTIDE SEQUENCE [LARGE SCALE GENOMIC DNA]</scope>
</reference>
<evidence type="ECO:0000256" key="1">
    <source>
        <dbReference type="ARBA" id="ARBA00001946"/>
    </source>
</evidence>
<accession>A0A0G0PQ61</accession>
<dbReference type="InterPro" id="IPR002716">
    <property type="entry name" value="PIN_dom"/>
</dbReference>
<dbReference type="Pfam" id="PF01850">
    <property type="entry name" value="PIN"/>
    <property type="match status" value="1"/>
</dbReference>
<evidence type="ECO:0000256" key="4">
    <source>
        <dbReference type="ARBA" id="ARBA00022723"/>
    </source>
</evidence>
<comment type="cofactor">
    <cofactor evidence="1">
        <name>Mg(2+)</name>
        <dbReference type="ChEBI" id="CHEBI:18420"/>
    </cofactor>
</comment>
<evidence type="ECO:0000256" key="2">
    <source>
        <dbReference type="ARBA" id="ARBA00022649"/>
    </source>
</evidence>
<feature type="domain" description="PIN" evidence="8">
    <location>
        <begin position="14"/>
        <end position="124"/>
    </location>
</feature>
<organism evidence="9 10">
    <name type="scientific">Candidatus Gottesmanbacteria bacterium GW2011_GWC2_39_8</name>
    <dbReference type="NCBI Taxonomy" id="1618450"/>
    <lineage>
        <taxon>Bacteria</taxon>
        <taxon>Candidatus Gottesmaniibacteriota</taxon>
    </lineage>
</organism>
<dbReference type="GO" id="GO:0046872">
    <property type="term" value="F:metal ion binding"/>
    <property type="evidence" value="ECO:0007669"/>
    <property type="project" value="UniProtKB-KW"/>
</dbReference>
<proteinExistence type="inferred from homology"/>
<dbReference type="InterPro" id="IPR029060">
    <property type="entry name" value="PIN-like_dom_sf"/>
</dbReference>
<evidence type="ECO:0000313" key="10">
    <source>
        <dbReference type="Proteomes" id="UP000034539"/>
    </source>
</evidence>
<keyword evidence="3" id="KW-0540">Nuclease</keyword>
<keyword evidence="6" id="KW-0460">Magnesium</keyword>
<gene>
    <name evidence="9" type="ORF">UT63_C0108G0003</name>
</gene>
<evidence type="ECO:0000256" key="7">
    <source>
        <dbReference type="ARBA" id="ARBA00038093"/>
    </source>
</evidence>
<protein>
    <submittedName>
        <fullName evidence="9">Putative ribonuclease VapC</fullName>
    </submittedName>
</protein>
<dbReference type="Proteomes" id="UP000034539">
    <property type="component" value="Unassembled WGS sequence"/>
</dbReference>
<evidence type="ECO:0000313" key="9">
    <source>
        <dbReference type="EMBL" id="KKR30038.1"/>
    </source>
</evidence>
<dbReference type="CDD" id="cd18753">
    <property type="entry name" value="PIN_VapC4-5_FitB-like"/>
    <property type="match status" value="1"/>
</dbReference>
<comment type="similarity">
    <text evidence="7">Belongs to the PINc/VapC protein family.</text>
</comment>
<keyword evidence="5" id="KW-0378">Hydrolase</keyword>
<dbReference type="Gene3D" id="3.40.50.1010">
    <property type="entry name" value="5'-nuclease"/>
    <property type="match status" value="1"/>
</dbReference>
<dbReference type="AlphaFoldDB" id="A0A0G0PQ61"/>
<dbReference type="GO" id="GO:0004518">
    <property type="term" value="F:nuclease activity"/>
    <property type="evidence" value="ECO:0007669"/>
    <property type="project" value="UniProtKB-KW"/>
</dbReference>
<evidence type="ECO:0000256" key="3">
    <source>
        <dbReference type="ARBA" id="ARBA00022722"/>
    </source>
</evidence>
<dbReference type="EMBL" id="LBXN01000108">
    <property type="protein sequence ID" value="KKR30038.1"/>
    <property type="molecule type" value="Genomic_DNA"/>
</dbReference>
<comment type="caution">
    <text evidence="9">The sequence shown here is derived from an EMBL/GenBank/DDBJ whole genome shotgun (WGS) entry which is preliminary data.</text>
</comment>
<dbReference type="GO" id="GO:0016787">
    <property type="term" value="F:hydrolase activity"/>
    <property type="evidence" value="ECO:0007669"/>
    <property type="project" value="UniProtKB-KW"/>
</dbReference>
<evidence type="ECO:0000256" key="5">
    <source>
        <dbReference type="ARBA" id="ARBA00022801"/>
    </source>
</evidence>